<dbReference type="EMBL" id="HBKP01001626">
    <property type="protein sequence ID" value="CAE2200945.1"/>
    <property type="molecule type" value="Transcribed_RNA"/>
</dbReference>
<dbReference type="AlphaFoldDB" id="A0A7S4M577"/>
<reference evidence="1" key="1">
    <citation type="submission" date="2021-01" db="EMBL/GenBank/DDBJ databases">
        <authorList>
            <person name="Corre E."/>
            <person name="Pelletier E."/>
            <person name="Niang G."/>
            <person name="Scheremetjew M."/>
            <person name="Finn R."/>
            <person name="Kale V."/>
            <person name="Holt S."/>
            <person name="Cochrane G."/>
            <person name="Meng A."/>
            <person name="Brown T."/>
            <person name="Cohen L."/>
        </authorList>
    </citation>
    <scope>NUCLEOTIDE SEQUENCE</scope>
    <source>
        <strain evidence="1">DIVA3 518/3/11/1/6</strain>
    </source>
</reference>
<protein>
    <submittedName>
        <fullName evidence="1">Uncharacterized protein</fullName>
    </submittedName>
</protein>
<evidence type="ECO:0000313" key="1">
    <source>
        <dbReference type="EMBL" id="CAE2200945.1"/>
    </source>
</evidence>
<accession>A0A7S4M577</accession>
<organism evidence="1">
    <name type="scientific">Vannella robusta</name>
    <dbReference type="NCBI Taxonomy" id="1487602"/>
    <lineage>
        <taxon>Eukaryota</taxon>
        <taxon>Amoebozoa</taxon>
        <taxon>Discosea</taxon>
        <taxon>Flabellinia</taxon>
        <taxon>Vannellidae</taxon>
        <taxon>Vannella</taxon>
    </lineage>
</organism>
<name>A0A7S4M577_9EUKA</name>
<sequence>MNEERQGTHSSARLFSLISAENMTICLMYCLWDILMLTANASNAVCSLFHVNTSNALLQQGDYSESYYKPMIFVEVPEIRSALEQVGLFKIKLRFWRSMNVCIVPQLLPTAQLI</sequence>
<gene>
    <name evidence="1" type="ORF">VSP0166_LOCUS1157</name>
</gene>
<proteinExistence type="predicted"/>